<dbReference type="AlphaFoldDB" id="A0A3B0V8E5"/>
<keyword evidence="1 4" id="KW-0808">Transferase</keyword>
<dbReference type="EMBL" id="UOET01000206">
    <property type="protein sequence ID" value="VAW28204.1"/>
    <property type="molecule type" value="Genomic_DNA"/>
</dbReference>
<dbReference type="Gene3D" id="3.30.420.40">
    <property type="match status" value="2"/>
</dbReference>
<evidence type="ECO:0000259" key="3">
    <source>
        <dbReference type="Pfam" id="PF00370"/>
    </source>
</evidence>
<dbReference type="SUPFAM" id="SSF53067">
    <property type="entry name" value="Actin-like ATPase domain"/>
    <property type="match status" value="2"/>
</dbReference>
<dbReference type="Pfam" id="PF00370">
    <property type="entry name" value="FGGY_N"/>
    <property type="match status" value="1"/>
</dbReference>
<accession>A0A3B0V8E5</accession>
<keyword evidence="2 4" id="KW-0418">Kinase</keyword>
<feature type="domain" description="Carbohydrate kinase FGGY N-terminal" evidence="3">
    <location>
        <begin position="12"/>
        <end position="260"/>
    </location>
</feature>
<name>A0A3B0V8E5_9ZZZZ</name>
<sequence length="349" mass="39718">MMNNETETTKVYILVIDVGTQSIRASFIDTAGNICEIEKTPIEAYYSTQPGYAEQDPEYFWETLCKTTRLLFKNSQIPIEQIKGMAVTTQRSTVVNIDKNGKPLRPAIIWLDQRKAKVGNWPKGITKTALQLAGVYESVAYAIEESEANWIRQNQPEIWEKTDKFLLLSGFLTSRLSGEFVESTGNMVGFFPFDYKKHRYSKLREVNSKMFPIEREKLARLIYPSDKIGEVTPKASEQTGIPAGLPVIAAASDKACEVLGSGAITPDVACLSYGTTATIQTVNDHYLEVVRMFPAYPSAIPHYFNTEVMIYRGFWMIKWFKNEFGYREVERARELDIEPETLFDEMITD</sequence>
<dbReference type="GO" id="GO:0005975">
    <property type="term" value="P:carbohydrate metabolic process"/>
    <property type="evidence" value="ECO:0007669"/>
    <property type="project" value="InterPro"/>
</dbReference>
<protein>
    <submittedName>
        <fullName evidence="4">Glycerol kinase</fullName>
        <ecNumber evidence="4">2.7.1.30</ecNumber>
    </submittedName>
</protein>
<gene>
    <name evidence="4" type="ORF">MNBD_BACTEROID07-1687</name>
</gene>
<reference evidence="4" key="1">
    <citation type="submission" date="2018-06" db="EMBL/GenBank/DDBJ databases">
        <authorList>
            <person name="Zhirakovskaya E."/>
        </authorList>
    </citation>
    <scope>NUCLEOTIDE SEQUENCE</scope>
</reference>
<feature type="non-terminal residue" evidence="4">
    <location>
        <position position="349"/>
    </location>
</feature>
<dbReference type="InterPro" id="IPR018484">
    <property type="entry name" value="FGGY_N"/>
</dbReference>
<dbReference type="PANTHER" id="PTHR43095">
    <property type="entry name" value="SUGAR KINASE"/>
    <property type="match status" value="1"/>
</dbReference>
<dbReference type="EC" id="2.7.1.30" evidence="4"/>
<dbReference type="InterPro" id="IPR043129">
    <property type="entry name" value="ATPase_NBD"/>
</dbReference>
<dbReference type="InterPro" id="IPR050406">
    <property type="entry name" value="FGGY_Carb_Kinase"/>
</dbReference>
<evidence type="ECO:0000313" key="4">
    <source>
        <dbReference type="EMBL" id="VAW28204.1"/>
    </source>
</evidence>
<dbReference type="GO" id="GO:0004370">
    <property type="term" value="F:glycerol kinase activity"/>
    <property type="evidence" value="ECO:0007669"/>
    <property type="project" value="UniProtKB-EC"/>
</dbReference>
<evidence type="ECO:0000256" key="1">
    <source>
        <dbReference type="ARBA" id="ARBA00022679"/>
    </source>
</evidence>
<dbReference type="PANTHER" id="PTHR43095:SF5">
    <property type="entry name" value="XYLULOSE KINASE"/>
    <property type="match status" value="1"/>
</dbReference>
<organism evidence="4">
    <name type="scientific">hydrothermal vent metagenome</name>
    <dbReference type="NCBI Taxonomy" id="652676"/>
    <lineage>
        <taxon>unclassified sequences</taxon>
        <taxon>metagenomes</taxon>
        <taxon>ecological metagenomes</taxon>
    </lineage>
</organism>
<evidence type="ECO:0000256" key="2">
    <source>
        <dbReference type="ARBA" id="ARBA00022777"/>
    </source>
</evidence>
<proteinExistence type="predicted"/>